<gene>
    <name evidence="6" type="primary">GRIN2B_3</name>
    <name evidence="6" type="ORF">EYF80_045894</name>
</gene>
<keyword evidence="6" id="KW-0675">Receptor</keyword>
<dbReference type="EMBL" id="SRLO01000938">
    <property type="protein sequence ID" value="TNN43902.1"/>
    <property type="molecule type" value="Genomic_DNA"/>
</dbReference>
<dbReference type="InterPro" id="IPR001828">
    <property type="entry name" value="ANF_lig-bd_rcpt"/>
</dbReference>
<evidence type="ECO:0000259" key="5">
    <source>
        <dbReference type="Pfam" id="PF01094"/>
    </source>
</evidence>
<evidence type="ECO:0000313" key="7">
    <source>
        <dbReference type="Proteomes" id="UP000314294"/>
    </source>
</evidence>
<evidence type="ECO:0000256" key="1">
    <source>
        <dbReference type="ARBA" id="ARBA00004370"/>
    </source>
</evidence>
<keyword evidence="7" id="KW-1185">Reference proteome</keyword>
<dbReference type="AlphaFoldDB" id="A0A4Z2FU68"/>
<reference evidence="6 7" key="1">
    <citation type="submission" date="2019-03" db="EMBL/GenBank/DDBJ databases">
        <title>First draft genome of Liparis tanakae, snailfish: a comprehensive survey of snailfish specific genes.</title>
        <authorList>
            <person name="Kim W."/>
            <person name="Song I."/>
            <person name="Jeong J.-H."/>
            <person name="Kim D."/>
            <person name="Kim S."/>
            <person name="Ryu S."/>
            <person name="Song J.Y."/>
            <person name="Lee S.K."/>
        </authorList>
    </citation>
    <scope>NUCLEOTIDE SEQUENCE [LARGE SCALE GENOMIC DNA]</scope>
    <source>
        <tissue evidence="6">Muscle</tissue>
    </source>
</reference>
<dbReference type="FunFam" id="3.40.50.2300:FF:000020">
    <property type="entry name" value="Glutamate receptor ionotropic, NMDA 2B, putative"/>
    <property type="match status" value="1"/>
</dbReference>
<comment type="caution">
    <text evidence="6">The sequence shown here is derived from an EMBL/GenBank/DDBJ whole genome shotgun (WGS) entry which is preliminary data.</text>
</comment>
<comment type="subcellular location">
    <subcellularLocation>
        <location evidence="1">Membrane</location>
    </subcellularLocation>
</comment>
<evidence type="ECO:0000313" key="6">
    <source>
        <dbReference type="EMBL" id="TNN43902.1"/>
    </source>
</evidence>
<dbReference type="Gene3D" id="3.40.50.2300">
    <property type="match status" value="1"/>
</dbReference>
<dbReference type="InterPro" id="IPR028082">
    <property type="entry name" value="Peripla_BP_I"/>
</dbReference>
<evidence type="ECO:0000256" key="2">
    <source>
        <dbReference type="ARBA" id="ARBA00022692"/>
    </source>
</evidence>
<keyword evidence="3" id="KW-1133">Transmembrane helix</keyword>
<dbReference type="Pfam" id="PF01094">
    <property type="entry name" value="ANF_receptor"/>
    <property type="match status" value="1"/>
</dbReference>
<evidence type="ECO:0000256" key="3">
    <source>
        <dbReference type="ARBA" id="ARBA00022989"/>
    </source>
</evidence>
<dbReference type="OrthoDB" id="5984008at2759"/>
<protein>
    <submittedName>
        <fullName evidence="6">Glutamate receptor ionotropic, NMDA 2B</fullName>
    </submittedName>
</protein>
<dbReference type="GO" id="GO:0016020">
    <property type="term" value="C:membrane"/>
    <property type="evidence" value="ECO:0007669"/>
    <property type="project" value="UniProtKB-SubCell"/>
</dbReference>
<feature type="domain" description="Receptor ligand binding region" evidence="5">
    <location>
        <begin position="70"/>
        <end position="185"/>
    </location>
</feature>
<accession>A0A4Z2FU68</accession>
<keyword evidence="4" id="KW-0472">Membrane</keyword>
<organism evidence="6 7">
    <name type="scientific">Liparis tanakae</name>
    <name type="common">Tanaka's snailfish</name>
    <dbReference type="NCBI Taxonomy" id="230148"/>
    <lineage>
        <taxon>Eukaryota</taxon>
        <taxon>Metazoa</taxon>
        <taxon>Chordata</taxon>
        <taxon>Craniata</taxon>
        <taxon>Vertebrata</taxon>
        <taxon>Euteleostomi</taxon>
        <taxon>Actinopterygii</taxon>
        <taxon>Neopterygii</taxon>
        <taxon>Teleostei</taxon>
        <taxon>Neoteleostei</taxon>
        <taxon>Acanthomorphata</taxon>
        <taxon>Eupercaria</taxon>
        <taxon>Perciformes</taxon>
        <taxon>Cottioidei</taxon>
        <taxon>Cottales</taxon>
        <taxon>Liparidae</taxon>
        <taxon>Liparis</taxon>
    </lineage>
</organism>
<dbReference type="SUPFAM" id="SSF53822">
    <property type="entry name" value="Periplasmic binding protein-like I"/>
    <property type="match status" value="1"/>
</dbReference>
<proteinExistence type="predicted"/>
<keyword evidence="2" id="KW-0812">Transmembrane</keyword>
<name>A0A4Z2FU68_9TELE</name>
<sequence>MCAGITQANGKVNSCGVVGCVGGDYAGGELQGRPISINTVLAREQRWRAAPKPCTRGPSLHFIWDDDSMFFQFGPSIEQQASVMLNIMEEYDWYIFSIVTTYYPGYQDFVTKVRSTTENSFVGWELQEVLLLDMSVDDGDAKIQNQLKKLGSPVILLYCTKEEANTIFEVAHSVGITGYGYTWIVPSLVAGDTIVVPAEFPTGIVPCRVGYRKPIGPVPTGLKRTFRN</sequence>
<dbReference type="Proteomes" id="UP000314294">
    <property type="component" value="Unassembled WGS sequence"/>
</dbReference>
<evidence type="ECO:0000256" key="4">
    <source>
        <dbReference type="ARBA" id="ARBA00023136"/>
    </source>
</evidence>